<dbReference type="PROSITE" id="PS00086">
    <property type="entry name" value="CYTOCHROME_P450"/>
    <property type="match status" value="1"/>
</dbReference>
<dbReference type="GO" id="GO:0004497">
    <property type="term" value="F:monooxygenase activity"/>
    <property type="evidence" value="ECO:0007669"/>
    <property type="project" value="UniProtKB-KW"/>
</dbReference>
<evidence type="ECO:0000256" key="7">
    <source>
        <dbReference type="ARBA" id="ARBA00023004"/>
    </source>
</evidence>
<dbReference type="InterPro" id="IPR002401">
    <property type="entry name" value="Cyt_P450_E_grp-I"/>
</dbReference>
<dbReference type="PANTHER" id="PTHR24291:SF105">
    <property type="entry name" value="CYTOCHROME P450 4P1-RELATED"/>
    <property type="match status" value="1"/>
</dbReference>
<gene>
    <name evidence="12" type="primary">106081547</name>
</gene>
<dbReference type="SUPFAM" id="SSF48264">
    <property type="entry name" value="Cytochrome P450"/>
    <property type="match status" value="1"/>
</dbReference>
<feature type="binding site" description="axial binding residue" evidence="9">
    <location>
        <position position="453"/>
    </location>
    <ligand>
        <name>heme</name>
        <dbReference type="ChEBI" id="CHEBI:30413"/>
    </ligand>
    <ligandPart>
        <name>Fe</name>
        <dbReference type="ChEBI" id="CHEBI:18248"/>
    </ligandPart>
</feature>
<evidence type="ECO:0000256" key="8">
    <source>
        <dbReference type="ARBA" id="ARBA00023033"/>
    </source>
</evidence>
<comment type="similarity">
    <text evidence="3 10">Belongs to the cytochrome P450 family.</text>
</comment>
<dbReference type="Pfam" id="PF00067">
    <property type="entry name" value="p450"/>
    <property type="match status" value="1"/>
</dbReference>
<dbReference type="InterPro" id="IPR017972">
    <property type="entry name" value="Cyt_P450_CS"/>
</dbReference>
<comment type="function">
    <text evidence="2">May be involved in the metabolism of insect hormones and in the breakdown of synthetic insecticides.</text>
</comment>
<dbReference type="PRINTS" id="PR00385">
    <property type="entry name" value="P450"/>
</dbReference>
<evidence type="ECO:0000256" key="2">
    <source>
        <dbReference type="ARBA" id="ARBA00003690"/>
    </source>
</evidence>
<dbReference type="GO" id="GO:0020037">
    <property type="term" value="F:heme binding"/>
    <property type="evidence" value="ECO:0007669"/>
    <property type="project" value="InterPro"/>
</dbReference>
<dbReference type="GO" id="GO:0005506">
    <property type="term" value="F:iron ion binding"/>
    <property type="evidence" value="ECO:0007669"/>
    <property type="project" value="InterPro"/>
</dbReference>
<dbReference type="Gene3D" id="1.10.630.10">
    <property type="entry name" value="Cytochrome P450"/>
    <property type="match status" value="1"/>
</dbReference>
<organism evidence="12 13">
    <name type="scientific">Stomoxys calcitrans</name>
    <name type="common">Stable fly</name>
    <name type="synonym">Conops calcitrans</name>
    <dbReference type="NCBI Taxonomy" id="35570"/>
    <lineage>
        <taxon>Eukaryota</taxon>
        <taxon>Metazoa</taxon>
        <taxon>Ecdysozoa</taxon>
        <taxon>Arthropoda</taxon>
        <taxon>Hexapoda</taxon>
        <taxon>Insecta</taxon>
        <taxon>Pterygota</taxon>
        <taxon>Neoptera</taxon>
        <taxon>Endopterygota</taxon>
        <taxon>Diptera</taxon>
        <taxon>Brachycera</taxon>
        <taxon>Muscomorpha</taxon>
        <taxon>Muscoidea</taxon>
        <taxon>Muscidae</taxon>
        <taxon>Stomoxys</taxon>
    </lineage>
</organism>
<evidence type="ECO:0000256" key="6">
    <source>
        <dbReference type="ARBA" id="ARBA00023002"/>
    </source>
</evidence>
<feature type="chain" id="PRO_5009328136" description="Cytochrome P450" evidence="11">
    <location>
        <begin position="23"/>
        <end position="456"/>
    </location>
</feature>
<protein>
    <recommendedName>
        <fullName evidence="14">Cytochrome P450</fullName>
    </recommendedName>
</protein>
<proteinExistence type="inferred from homology"/>
<dbReference type="InterPro" id="IPR036396">
    <property type="entry name" value="Cyt_P450_sf"/>
</dbReference>
<keyword evidence="11" id="KW-0732">Signal</keyword>
<dbReference type="Proteomes" id="UP000095300">
    <property type="component" value="Unassembled WGS sequence"/>
</dbReference>
<keyword evidence="7 9" id="KW-0408">Iron</keyword>
<dbReference type="PANTHER" id="PTHR24291">
    <property type="entry name" value="CYTOCHROME P450 FAMILY 4"/>
    <property type="match status" value="1"/>
</dbReference>
<name>A0A1I8QDP7_STOCA</name>
<keyword evidence="13" id="KW-1185">Reference proteome</keyword>
<evidence type="ECO:0000256" key="10">
    <source>
        <dbReference type="RuleBase" id="RU000461"/>
    </source>
</evidence>
<keyword evidence="4 9" id="KW-0349">Heme</keyword>
<sequence length="456" mass="52623">MWLAVLAFVVALALLLYKLNDTYYVLCICKRVKTEDGSPLGNKVYELPGTTIFGNTFDFKDLTPAGLFKFVRDCNNRSQGKSVLSYYPVTPLYSIVKAEDAVEFFQSTELLQKPIFYQLLQDFLGDGLLLSSDRKWMHRRKMLTPAYHFNILREFTTTFKEESIRLVKRLDSMPTDVVEVHEISKEFALNSIIETALGVKLDDITGSAEYRQTINQIEDIFLERIFNMLFYFNGLFRLFGKYEKYKRHLNIVHEFSNNIIQKKKEEYRQKQKGATEDVDEFGKKNRYAMLDTLLAEEAKGNIDHQGICDEVNTFMFEGFDTTSTCLAFTIMNLALHPEAQAKCREEISNLGEFTSLTVMDFNKLMYLECVLKETLRLYPSVPFISRKCSTETRINGLILPANSQIDVHIFDINRDAKHFPDPSAFKPERYFPENTVKRHPFASVAFSAGARNCIGK</sequence>
<evidence type="ECO:0000256" key="9">
    <source>
        <dbReference type="PIRSR" id="PIRSR602401-1"/>
    </source>
</evidence>
<dbReference type="PRINTS" id="PR00463">
    <property type="entry name" value="EP450I"/>
</dbReference>
<dbReference type="GO" id="GO:0016705">
    <property type="term" value="F:oxidoreductase activity, acting on paired donors, with incorporation or reduction of molecular oxygen"/>
    <property type="evidence" value="ECO:0007669"/>
    <property type="project" value="InterPro"/>
</dbReference>
<dbReference type="AlphaFoldDB" id="A0A1I8QDP7"/>
<evidence type="ECO:0000256" key="4">
    <source>
        <dbReference type="ARBA" id="ARBA00022617"/>
    </source>
</evidence>
<accession>A0A1I8QDP7</accession>
<keyword evidence="6 10" id="KW-0560">Oxidoreductase</keyword>
<comment type="cofactor">
    <cofactor evidence="1 9">
        <name>heme</name>
        <dbReference type="ChEBI" id="CHEBI:30413"/>
    </cofactor>
</comment>
<evidence type="ECO:0000256" key="11">
    <source>
        <dbReference type="SAM" id="SignalP"/>
    </source>
</evidence>
<evidence type="ECO:0000313" key="13">
    <source>
        <dbReference type="Proteomes" id="UP000095300"/>
    </source>
</evidence>
<dbReference type="EnsemblMetazoa" id="SCAU016137-RA">
    <property type="protein sequence ID" value="SCAU016137-PA"/>
    <property type="gene ID" value="SCAU016137"/>
</dbReference>
<dbReference type="OrthoDB" id="1470350at2759"/>
<feature type="signal peptide" evidence="11">
    <location>
        <begin position="1"/>
        <end position="22"/>
    </location>
</feature>
<keyword evidence="8 10" id="KW-0503">Monooxygenase</keyword>
<dbReference type="VEuPathDB" id="VectorBase:SCAU016137"/>
<evidence type="ECO:0000256" key="3">
    <source>
        <dbReference type="ARBA" id="ARBA00010617"/>
    </source>
</evidence>
<evidence type="ECO:0000313" key="12">
    <source>
        <dbReference type="EnsemblMetazoa" id="SCAU016137-PA"/>
    </source>
</evidence>
<evidence type="ECO:0000256" key="5">
    <source>
        <dbReference type="ARBA" id="ARBA00022723"/>
    </source>
</evidence>
<evidence type="ECO:0008006" key="14">
    <source>
        <dbReference type="Google" id="ProtNLM"/>
    </source>
</evidence>
<evidence type="ECO:0000256" key="1">
    <source>
        <dbReference type="ARBA" id="ARBA00001971"/>
    </source>
</evidence>
<dbReference type="CDD" id="cd20628">
    <property type="entry name" value="CYP4"/>
    <property type="match status" value="1"/>
</dbReference>
<keyword evidence="5 9" id="KW-0479">Metal-binding</keyword>
<dbReference type="InterPro" id="IPR050196">
    <property type="entry name" value="Cytochrome_P450_Monoox"/>
</dbReference>
<dbReference type="InterPro" id="IPR001128">
    <property type="entry name" value="Cyt_P450"/>
</dbReference>
<reference evidence="12" key="1">
    <citation type="submission" date="2020-05" db="UniProtKB">
        <authorList>
            <consortium name="EnsemblMetazoa"/>
        </authorList>
    </citation>
    <scope>IDENTIFICATION</scope>
    <source>
        <strain evidence="12">USDA</strain>
    </source>
</reference>